<evidence type="ECO:0000313" key="3">
    <source>
        <dbReference type="EMBL" id="RJO76580.1"/>
    </source>
</evidence>
<dbReference type="InterPro" id="IPR021373">
    <property type="entry name" value="DUF2993"/>
</dbReference>
<evidence type="ECO:0000256" key="1">
    <source>
        <dbReference type="SAM" id="MobiDB-lite"/>
    </source>
</evidence>
<accession>A0A3A4K9V6</accession>
<keyword evidence="2" id="KW-1133">Transmembrane helix</keyword>
<reference evidence="3 4" key="1">
    <citation type="submission" date="2018-09" db="EMBL/GenBank/DDBJ databases">
        <title>YIM PH21274 draft genome.</title>
        <authorList>
            <person name="Miao C."/>
        </authorList>
    </citation>
    <scope>NUCLEOTIDE SEQUENCE [LARGE SCALE GENOMIC DNA]</scope>
    <source>
        <strain evidence="3 4">YIM PH 21724</strain>
    </source>
</reference>
<feature type="region of interest" description="Disordered" evidence="1">
    <location>
        <begin position="235"/>
        <end position="254"/>
    </location>
</feature>
<dbReference type="OrthoDB" id="4201904at2"/>
<feature type="transmembrane region" description="Helical" evidence="2">
    <location>
        <begin position="17"/>
        <end position="37"/>
    </location>
</feature>
<feature type="compositionally biased region" description="Polar residues" evidence="1">
    <location>
        <begin position="239"/>
        <end position="248"/>
    </location>
</feature>
<keyword evidence="2" id="KW-0812">Transmembrane</keyword>
<dbReference type="Proteomes" id="UP000266677">
    <property type="component" value="Unassembled WGS sequence"/>
</dbReference>
<sequence>MTTQAPAQPGRNRTGRILVIAIAIAVVAVLLATALVGGEIYARRSVSGCISSQFEREMGSKIDVRFGTKPLLITWLDHKVGEATVDTADSKFGPAVGMAVHANFRDIELSGGAQGGGVIGSSSAHVTWNNDGIRQTLGGLVSGVRSSAADGRLTLDVLGGLAQLQVRPEIRNGAVQVDTTSARLLGIGVPTELVAGIVDVFTKSLQSYPLGLQATEVRVTDDGIVAELAGGRTDLTPAPSGTQTTAQAGIQAGC</sequence>
<keyword evidence="2" id="KW-0472">Membrane</keyword>
<dbReference type="Pfam" id="PF11209">
    <property type="entry name" value="LmeA"/>
    <property type="match status" value="1"/>
</dbReference>
<dbReference type="RefSeq" id="WP_120039503.1">
    <property type="nucleotide sequence ID" value="NZ_QZFU01000016.1"/>
</dbReference>
<proteinExistence type="predicted"/>
<keyword evidence="4" id="KW-1185">Reference proteome</keyword>
<dbReference type="AlphaFoldDB" id="A0A3A4K9V6"/>
<evidence type="ECO:0000313" key="4">
    <source>
        <dbReference type="Proteomes" id="UP000266677"/>
    </source>
</evidence>
<organism evidence="3 4">
    <name type="scientific">Nocardia panacis</name>
    <dbReference type="NCBI Taxonomy" id="2340916"/>
    <lineage>
        <taxon>Bacteria</taxon>
        <taxon>Bacillati</taxon>
        <taxon>Actinomycetota</taxon>
        <taxon>Actinomycetes</taxon>
        <taxon>Mycobacteriales</taxon>
        <taxon>Nocardiaceae</taxon>
        <taxon>Nocardia</taxon>
    </lineage>
</organism>
<name>A0A3A4K9V6_9NOCA</name>
<comment type="caution">
    <text evidence="3">The sequence shown here is derived from an EMBL/GenBank/DDBJ whole genome shotgun (WGS) entry which is preliminary data.</text>
</comment>
<dbReference type="EMBL" id="QZFU01000016">
    <property type="protein sequence ID" value="RJO76580.1"/>
    <property type="molecule type" value="Genomic_DNA"/>
</dbReference>
<evidence type="ECO:0000256" key="2">
    <source>
        <dbReference type="SAM" id="Phobius"/>
    </source>
</evidence>
<protein>
    <submittedName>
        <fullName evidence="3">DUF2993 domain-containing protein</fullName>
    </submittedName>
</protein>
<gene>
    <name evidence="3" type="ORF">D5S18_09835</name>
</gene>